<dbReference type="InterPro" id="IPR043147">
    <property type="entry name" value="Penicillin_amidase_A-knob"/>
</dbReference>
<dbReference type="InterPro" id="IPR002692">
    <property type="entry name" value="S45"/>
</dbReference>
<dbReference type="Proteomes" id="UP000008460">
    <property type="component" value="Chromosome"/>
</dbReference>
<dbReference type="AlphaFoldDB" id="F4GZ65"/>
<dbReference type="Gene3D" id="1.10.1400.10">
    <property type="match status" value="1"/>
</dbReference>
<dbReference type="Gene3D" id="1.10.439.10">
    <property type="entry name" value="Penicillin Amidohydrolase, domain 1"/>
    <property type="match status" value="1"/>
</dbReference>
<dbReference type="Pfam" id="PF01804">
    <property type="entry name" value="Penicil_amidase"/>
    <property type="match status" value="1"/>
</dbReference>
<keyword evidence="2" id="KW-0378">Hydrolase</keyword>
<name>F4GZ65_CELFA</name>
<organism evidence="7 8">
    <name type="scientific">Cellulomonas fimi (strain ATCC 484 / DSM 20113 / JCM 1341 / CCUG 24087 / LMG 16345 / NBRC 15513 / NCIMB 8980 / NCTC 7547 / NRS-133)</name>
    <dbReference type="NCBI Taxonomy" id="590998"/>
    <lineage>
        <taxon>Bacteria</taxon>
        <taxon>Bacillati</taxon>
        <taxon>Actinomycetota</taxon>
        <taxon>Actinomycetes</taxon>
        <taxon>Micrococcales</taxon>
        <taxon>Cellulomonadaceae</taxon>
        <taxon>Cellulomonas</taxon>
    </lineage>
</organism>
<dbReference type="PANTHER" id="PTHR34218">
    <property type="entry name" value="PEPTIDASE S45 PENICILLIN AMIDASE"/>
    <property type="match status" value="1"/>
</dbReference>
<keyword evidence="5" id="KW-0106">Calcium</keyword>
<sequence>MTVEVFRDALGVPHVRAADELGLAYGQGLVTAVDRAWQVEVDLWRAQGRLAERLGPAGVAWDVLARQLRIADTAQRVHDALPEDDRQWLAAYVRGVDDGLRGRPVAEVDALDARLGGVTPREPWPAWGPVGVLLVAHVLFSTFPRLLWNDHVAHALGDDAVDLFDAAGGAGDPGSGGSNAWALHGSRTASGLPVVAGDPHRLLELPGVYQQVRLACPGVDVVGLAFPGVPGVPHVAHAGGVAWGVTNAMAHHVEVFRERLRPGTDGWSALGPDGWEPAAVHEETVHVRGGVDVPVLVGETARGPVLWRGGGPGPGDPARPSGSGHPPDVSTAPGGPGRGGRSGRARAARAGDPPGGGDGDVAAWSVRFPVRATADAGVSCLRRLLHARDAHDVAAVLRDWVDPVNRVLVADRSGTVLRVVAGRVPRRGAADRLRPHDAWSDAGRAPTWAPPVPPEEVRDVAVDANERPARPEQDLGALYAPSQRARRLRALLDATRTEPATAAGTARLHGDVRHDGAARLLAHLADAGTSGPDVGTSGREVGTSGPDVGTVPPDGVGPPAGTPEPVSAAARALRARLLAWDHEMHAGSTDAAAFARWRSALVSRVAAHPALAPLHDDPGAGPVLAPWFVVPARVADALPALLDADRAGRIDLDGPALVRAALEDAARPEPPTGPAPGTTPRPAAEGAAVGDRTWGDLHRLHPLHVLDEVPGCASPFVVDVGLGGDTDCVRSTSSTPGVSHRAWRGSVARYVWDLADRDRSRWNVPFGASGVPGAPHALDQLDDWVHARTTELVTDWDRLHREDLP</sequence>
<dbReference type="RefSeq" id="WP_013772207.1">
    <property type="nucleotide sequence ID" value="NC_015514.1"/>
</dbReference>
<dbReference type="InterPro" id="IPR043146">
    <property type="entry name" value="Penicillin_amidase_N_B-knob"/>
</dbReference>
<reference evidence="7 8" key="1">
    <citation type="submission" date="2011-04" db="EMBL/GenBank/DDBJ databases">
        <title>Complete sequence of Cellulomonas fimi ATCC 484.</title>
        <authorList>
            <consortium name="US DOE Joint Genome Institute"/>
            <person name="Lucas S."/>
            <person name="Han J."/>
            <person name="Lapidus A."/>
            <person name="Cheng J.-F."/>
            <person name="Goodwin L."/>
            <person name="Pitluck S."/>
            <person name="Peters L."/>
            <person name="Chertkov O."/>
            <person name="Detter J.C."/>
            <person name="Han C."/>
            <person name="Tapia R."/>
            <person name="Land M."/>
            <person name="Hauser L."/>
            <person name="Kyrpides N."/>
            <person name="Ivanova N."/>
            <person name="Ovchinnikova G."/>
            <person name="Pagani I."/>
            <person name="Mead D."/>
            <person name="Brumm P."/>
            <person name="Woyke T."/>
        </authorList>
    </citation>
    <scope>NUCLEOTIDE SEQUENCE [LARGE SCALE GENOMIC DNA]</scope>
    <source>
        <strain evidence="8">ATCC 484 / DSM 20113 / JCM 1341 / NBRC 15513 / NCIMB 8980 / NCTC 7547</strain>
    </source>
</reference>
<accession>F4GZ65</accession>
<proteinExistence type="inferred from homology"/>
<feature type="compositionally biased region" description="Low complexity" evidence="6">
    <location>
        <begin position="545"/>
        <end position="559"/>
    </location>
</feature>
<feature type="active site" description="Nucleophile" evidence="4">
    <location>
        <position position="178"/>
    </location>
</feature>
<dbReference type="InterPro" id="IPR023343">
    <property type="entry name" value="Penicillin_amidase_dom1"/>
</dbReference>
<dbReference type="eggNOG" id="COG2366">
    <property type="taxonomic scope" value="Bacteria"/>
</dbReference>
<comment type="similarity">
    <text evidence="1">Belongs to the peptidase S45 family.</text>
</comment>
<feature type="region of interest" description="Disordered" evidence="6">
    <location>
        <begin position="664"/>
        <end position="688"/>
    </location>
</feature>
<dbReference type="Gene3D" id="2.30.120.10">
    <property type="match status" value="1"/>
</dbReference>
<evidence type="ECO:0000256" key="5">
    <source>
        <dbReference type="PIRSR" id="PIRSR001227-2"/>
    </source>
</evidence>
<comment type="cofactor">
    <cofactor evidence="5">
        <name>Ca(2+)</name>
        <dbReference type="ChEBI" id="CHEBI:29108"/>
    </cofactor>
    <text evidence="5">Binds 1 Ca(2+) ion per dimer.</text>
</comment>
<dbReference type="Gene3D" id="3.60.20.10">
    <property type="entry name" value="Glutamine Phosphoribosylpyrophosphate, subunit 1, domain 1"/>
    <property type="match status" value="1"/>
</dbReference>
<dbReference type="PIRSF" id="PIRSF001227">
    <property type="entry name" value="Pen_acylase"/>
    <property type="match status" value="1"/>
</dbReference>
<keyword evidence="8" id="KW-1185">Reference proteome</keyword>
<dbReference type="KEGG" id="cfi:Celf_3064"/>
<dbReference type="PANTHER" id="PTHR34218:SF4">
    <property type="entry name" value="ACYL-HOMOSERINE LACTONE ACYLASE QUIP"/>
    <property type="match status" value="1"/>
</dbReference>
<dbReference type="GO" id="GO:0017000">
    <property type="term" value="P:antibiotic biosynthetic process"/>
    <property type="evidence" value="ECO:0007669"/>
    <property type="project" value="InterPro"/>
</dbReference>
<feature type="region of interest" description="Disordered" evidence="6">
    <location>
        <begin position="432"/>
        <end position="454"/>
    </location>
</feature>
<protein>
    <submittedName>
        <fullName evidence="7">Peptidase S45 penicillin amidase</fullName>
    </submittedName>
</protein>
<evidence type="ECO:0000313" key="7">
    <source>
        <dbReference type="EMBL" id="AEE47181.1"/>
    </source>
</evidence>
<feature type="binding site" evidence="5">
    <location>
        <position position="253"/>
    </location>
    <ligand>
        <name>Ca(2+)</name>
        <dbReference type="ChEBI" id="CHEBI:29108"/>
    </ligand>
</feature>
<gene>
    <name evidence="7" type="ordered locus">Celf_3064</name>
</gene>
<dbReference type="HOGENOM" id="CLU_011790_2_0_11"/>
<evidence type="ECO:0000256" key="3">
    <source>
        <dbReference type="ARBA" id="ARBA00023145"/>
    </source>
</evidence>
<evidence type="ECO:0000256" key="1">
    <source>
        <dbReference type="ARBA" id="ARBA00006586"/>
    </source>
</evidence>
<evidence type="ECO:0000256" key="6">
    <source>
        <dbReference type="SAM" id="MobiDB-lite"/>
    </source>
</evidence>
<evidence type="ECO:0000256" key="2">
    <source>
        <dbReference type="ARBA" id="ARBA00022801"/>
    </source>
</evidence>
<evidence type="ECO:0000313" key="8">
    <source>
        <dbReference type="Proteomes" id="UP000008460"/>
    </source>
</evidence>
<dbReference type="GO" id="GO:0016811">
    <property type="term" value="F:hydrolase activity, acting on carbon-nitrogen (but not peptide) bonds, in linear amides"/>
    <property type="evidence" value="ECO:0007669"/>
    <property type="project" value="InterPro"/>
</dbReference>
<feature type="region of interest" description="Disordered" evidence="6">
    <location>
        <begin position="527"/>
        <end position="565"/>
    </location>
</feature>
<keyword evidence="5" id="KW-0479">Metal-binding</keyword>
<evidence type="ECO:0000256" key="4">
    <source>
        <dbReference type="PIRSR" id="PIRSR001227-1"/>
    </source>
</evidence>
<dbReference type="GO" id="GO:0046872">
    <property type="term" value="F:metal ion binding"/>
    <property type="evidence" value="ECO:0007669"/>
    <property type="project" value="UniProtKB-KW"/>
</dbReference>
<dbReference type="SUPFAM" id="SSF56235">
    <property type="entry name" value="N-terminal nucleophile aminohydrolases (Ntn hydrolases)"/>
    <property type="match status" value="1"/>
</dbReference>
<dbReference type="InterPro" id="IPR029055">
    <property type="entry name" value="Ntn_hydrolases_N"/>
</dbReference>
<dbReference type="InterPro" id="IPR014395">
    <property type="entry name" value="Pen/GL7ACA/AHL_acylase"/>
</dbReference>
<feature type="compositionally biased region" description="Pro residues" evidence="6">
    <location>
        <begin position="668"/>
        <end position="679"/>
    </location>
</feature>
<keyword evidence="3" id="KW-0865">Zymogen</keyword>
<feature type="region of interest" description="Disordered" evidence="6">
    <location>
        <begin position="303"/>
        <end position="360"/>
    </location>
</feature>
<dbReference type="MEROPS" id="S45.003"/>
<dbReference type="STRING" id="590998.Celf_3064"/>
<dbReference type="EMBL" id="CP002666">
    <property type="protein sequence ID" value="AEE47181.1"/>
    <property type="molecule type" value="Genomic_DNA"/>
</dbReference>